<dbReference type="EMBL" id="RSCO01000036">
    <property type="protein sequence ID" value="RYM92516.1"/>
    <property type="molecule type" value="Genomic_DNA"/>
</dbReference>
<protein>
    <submittedName>
        <fullName evidence="9">Sugar efflux permease</fullName>
    </submittedName>
</protein>
<evidence type="ECO:0000313" key="9">
    <source>
        <dbReference type="EMBL" id="RYM92516.1"/>
    </source>
</evidence>
<proteinExistence type="predicted"/>
<comment type="subcellular location">
    <subcellularLocation>
        <location evidence="1">Cell membrane</location>
        <topology evidence="1">Multi-pass membrane protein</topology>
    </subcellularLocation>
</comment>
<feature type="transmembrane region" description="Helical" evidence="7">
    <location>
        <begin position="90"/>
        <end position="109"/>
    </location>
</feature>
<dbReference type="PROSITE" id="PS50850">
    <property type="entry name" value="MFS"/>
    <property type="match status" value="1"/>
</dbReference>
<evidence type="ECO:0000256" key="7">
    <source>
        <dbReference type="SAM" id="Phobius"/>
    </source>
</evidence>
<feature type="transmembrane region" description="Helical" evidence="7">
    <location>
        <begin position="239"/>
        <end position="260"/>
    </location>
</feature>
<feature type="transmembrane region" description="Helical" evidence="7">
    <location>
        <begin position="280"/>
        <end position="300"/>
    </location>
</feature>
<keyword evidence="2" id="KW-0813">Transport</keyword>
<dbReference type="GO" id="GO:0022857">
    <property type="term" value="F:transmembrane transporter activity"/>
    <property type="evidence" value="ECO:0007669"/>
    <property type="project" value="InterPro"/>
</dbReference>
<keyword evidence="4 7" id="KW-1133">Transmembrane helix</keyword>
<dbReference type="InterPro" id="IPR020846">
    <property type="entry name" value="MFS_dom"/>
</dbReference>
<feature type="transmembrane region" description="Helical" evidence="7">
    <location>
        <begin position="389"/>
        <end position="411"/>
    </location>
</feature>
<feature type="transmembrane region" description="Helical" evidence="7">
    <location>
        <begin position="321"/>
        <end position="341"/>
    </location>
</feature>
<dbReference type="PRINTS" id="PR01036">
    <property type="entry name" value="TCRTETB"/>
</dbReference>
<dbReference type="RefSeq" id="WP_052832110.1">
    <property type="nucleotide sequence ID" value="NZ_RSCO01000036.1"/>
</dbReference>
<name>A0A8B3RGD1_BIFAN</name>
<dbReference type="InterPro" id="IPR036259">
    <property type="entry name" value="MFS_trans_sf"/>
</dbReference>
<keyword evidence="3 7" id="KW-0812">Transmembrane</keyword>
<comment type="caution">
    <text evidence="9">The sequence shown here is derived from an EMBL/GenBank/DDBJ whole genome shotgun (WGS) entry which is preliminary data.</text>
</comment>
<dbReference type="PANTHER" id="PTHR42718">
    <property type="entry name" value="MAJOR FACILITATOR SUPERFAMILY MULTIDRUG TRANSPORTER MFSC"/>
    <property type="match status" value="1"/>
</dbReference>
<feature type="transmembrane region" description="Helical" evidence="7">
    <location>
        <begin position="494"/>
        <end position="515"/>
    </location>
</feature>
<feature type="transmembrane region" description="Helical" evidence="7">
    <location>
        <begin position="53"/>
        <end position="70"/>
    </location>
</feature>
<sequence>MSTRTPVESAQTSTENPHASKQFKQSQNNDQQPANAAQALSIGQFPTVISRNLILSIIATGIMAFVGILTETMTNVLFPVLMEQFAVSTATVQWLTTGYLLMVAVVIPVSSYCNRRFTNRTTFIIAMVLCIAGLALAPISMNFAMLMLARLLQGAGTGLALPLMFNIVLEQSPRRSLGLLMGFASMVCAIAPALGPTVGGAAAEYMNWHWIFALLIPFMVVAFVLGIRAIETHHPVHRLPFPLVQLAFLAISFVAFVFALDRMGALIRARLASDDVTQQARLLGGLVVLCIVAMAVYVHLSGRSAQPLLQLDVLRDIPFRWHLVAYVLLETVTIGMSYLITNMSQLGYGTSSMTAGLLILPGALLGAALGPVGGALLDRFGAARPIMIAMAFALLGLLIMLFIPANVNIWIRVIGYIVYMCGFTMSFANTMTAGLAAIAPTLHADGNAMFNTLQQLGGAVGTTVMALCLSIAQSDHGEVGSRDYTEATKQGGEWALIVVSVFVFVAILANLRAFLNDRRQHVRMR</sequence>
<feature type="transmembrane region" description="Helical" evidence="7">
    <location>
        <begin position="353"/>
        <end position="377"/>
    </location>
</feature>
<evidence type="ECO:0000256" key="3">
    <source>
        <dbReference type="ARBA" id="ARBA00022692"/>
    </source>
</evidence>
<dbReference type="SUPFAM" id="SSF103473">
    <property type="entry name" value="MFS general substrate transporter"/>
    <property type="match status" value="1"/>
</dbReference>
<dbReference type="InterPro" id="IPR011701">
    <property type="entry name" value="MFS"/>
</dbReference>
<dbReference type="Gene3D" id="1.20.1250.20">
    <property type="entry name" value="MFS general substrate transporter like domains"/>
    <property type="match status" value="1"/>
</dbReference>
<organism evidence="9 10">
    <name type="scientific">Bifidobacterium animalis subsp. lactis</name>
    <name type="common">Bifidobacterium lactis</name>
    <dbReference type="NCBI Taxonomy" id="302911"/>
    <lineage>
        <taxon>Bacteria</taxon>
        <taxon>Bacillati</taxon>
        <taxon>Actinomycetota</taxon>
        <taxon>Actinomycetes</taxon>
        <taxon>Bifidobacteriales</taxon>
        <taxon>Bifidobacteriaceae</taxon>
        <taxon>Bifidobacterium</taxon>
    </lineage>
</organism>
<evidence type="ECO:0000256" key="6">
    <source>
        <dbReference type="SAM" id="MobiDB-lite"/>
    </source>
</evidence>
<feature type="compositionally biased region" description="Polar residues" evidence="6">
    <location>
        <begin position="1"/>
        <end position="26"/>
    </location>
</feature>
<feature type="transmembrane region" description="Helical" evidence="7">
    <location>
        <begin position="176"/>
        <end position="195"/>
    </location>
</feature>
<feature type="region of interest" description="Disordered" evidence="6">
    <location>
        <begin position="1"/>
        <end position="30"/>
    </location>
</feature>
<reference evidence="9 10" key="1">
    <citation type="journal article" date="2019" name="Appl. Environ. Microbiol.">
        <title>Dissecting the evolutionary development of the Bifidobacterium animalis species through comparative genomics analyses.</title>
        <authorList>
            <person name="Lugli G.A."/>
            <person name="Mancino W."/>
            <person name="Milani C."/>
            <person name="Duranti S."/>
            <person name="Mancabelli L."/>
            <person name="Napoli S."/>
            <person name="Mangifesta M."/>
            <person name="Viappiani A."/>
            <person name="Anzalone R."/>
            <person name="Longhi G."/>
            <person name="van Sinderen D."/>
            <person name="Ventura M."/>
            <person name="Turroni F."/>
        </authorList>
    </citation>
    <scope>NUCLEOTIDE SEQUENCE [LARGE SCALE GENOMIC DNA]</scope>
    <source>
        <strain evidence="9 10">2011B</strain>
    </source>
</reference>
<feature type="transmembrane region" description="Helical" evidence="7">
    <location>
        <begin position="417"/>
        <end position="444"/>
    </location>
</feature>
<evidence type="ECO:0000256" key="1">
    <source>
        <dbReference type="ARBA" id="ARBA00004651"/>
    </source>
</evidence>
<dbReference type="Proteomes" id="UP000293613">
    <property type="component" value="Unassembled WGS sequence"/>
</dbReference>
<evidence type="ECO:0000256" key="2">
    <source>
        <dbReference type="ARBA" id="ARBA00022448"/>
    </source>
</evidence>
<dbReference type="PANTHER" id="PTHR42718:SF9">
    <property type="entry name" value="MAJOR FACILITATOR SUPERFAMILY MULTIDRUG TRANSPORTER MFSC"/>
    <property type="match status" value="1"/>
</dbReference>
<dbReference type="Gene3D" id="1.20.1720.10">
    <property type="entry name" value="Multidrug resistance protein D"/>
    <property type="match status" value="1"/>
</dbReference>
<feature type="transmembrane region" description="Helical" evidence="7">
    <location>
        <begin position="121"/>
        <end position="141"/>
    </location>
</feature>
<dbReference type="Pfam" id="PF07690">
    <property type="entry name" value="MFS_1"/>
    <property type="match status" value="1"/>
</dbReference>
<feature type="transmembrane region" description="Helical" evidence="7">
    <location>
        <begin position="207"/>
        <end position="227"/>
    </location>
</feature>
<evidence type="ECO:0000259" key="8">
    <source>
        <dbReference type="PROSITE" id="PS50850"/>
    </source>
</evidence>
<keyword evidence="5 7" id="KW-0472">Membrane</keyword>
<dbReference type="AlphaFoldDB" id="A0A8B3RGD1"/>
<gene>
    <name evidence="9" type="ORF">PG2011B_1601</name>
</gene>
<evidence type="ECO:0000313" key="10">
    <source>
        <dbReference type="Proteomes" id="UP000293613"/>
    </source>
</evidence>
<evidence type="ECO:0000256" key="4">
    <source>
        <dbReference type="ARBA" id="ARBA00022989"/>
    </source>
</evidence>
<feature type="domain" description="Major facilitator superfamily (MFS) profile" evidence="8">
    <location>
        <begin position="56"/>
        <end position="518"/>
    </location>
</feature>
<evidence type="ECO:0000256" key="5">
    <source>
        <dbReference type="ARBA" id="ARBA00023136"/>
    </source>
</evidence>
<dbReference type="GO" id="GO:0005886">
    <property type="term" value="C:plasma membrane"/>
    <property type="evidence" value="ECO:0007669"/>
    <property type="project" value="UniProtKB-SubCell"/>
</dbReference>
<accession>A0A8B3RGD1</accession>